<organism evidence="1">
    <name type="scientific">Mimiviridae sp. ChoanoV1</name>
    <dbReference type="NCBI Taxonomy" id="2596887"/>
    <lineage>
        <taxon>Viruses</taxon>
        <taxon>Varidnaviria</taxon>
        <taxon>Bamfordvirae</taxon>
        <taxon>Nucleocytoviricota</taxon>
        <taxon>Megaviricetes</taxon>
        <taxon>Imitervirales</taxon>
        <taxon>Schizomimiviridae</taxon>
    </lineage>
</organism>
<dbReference type="EMBL" id="MK250085">
    <property type="protein sequence ID" value="QDY51802.1"/>
    <property type="molecule type" value="Genomic_DNA"/>
</dbReference>
<reference evidence="1" key="1">
    <citation type="submission" date="2018-11" db="EMBL/GenBank/DDBJ databases">
        <title>A distinct lineage of giant viruses engineers rhodopsin photosystems in predatory marine eukaryotes.</title>
        <authorList>
            <person name="Needham D.M."/>
            <person name="Yoshizawa S."/>
            <person name="Hosaka T."/>
            <person name="Poirier C."/>
            <person name="Choi C.-J."/>
            <person name="Hehenberger E."/>
            <person name="Irwin N.A.T."/>
            <person name="Wilken S."/>
            <person name="Yung C.-M."/>
            <person name="Bachy C."/>
            <person name="Kurihara R."/>
            <person name="Nakajima Y."/>
            <person name="Kojima K."/>
            <person name="Kimura-Someya T."/>
            <person name="Leonard G."/>
            <person name="Malmstrom R.R."/>
            <person name="Mende D."/>
            <person name="Olson D.K."/>
            <person name="Sudo Y."/>
            <person name="Sudek S."/>
            <person name="Richards T.A."/>
            <person name="DeLong E.F."/>
            <person name="Keeling P.J."/>
            <person name="Santoro A.E."/>
            <person name="Shirouzu M."/>
            <person name="Iwasaki W."/>
            <person name="Worden A.Z."/>
        </authorList>
    </citation>
    <scope>NUCLEOTIDE SEQUENCE</scope>
</reference>
<evidence type="ECO:0000313" key="1">
    <source>
        <dbReference type="EMBL" id="QDY51802.1"/>
    </source>
</evidence>
<sequence>MISSHILEKNPATFLENIQKPENREKVKKWLNDTSNYNTWYSDGLTTLLYIVGELKDDLQFTKFFYGCDTTTVSEEMGIKIFDILMQSNPDLELKNYYGDTFKEKFLEIEEKGMGFRKNNTNFLNHIRTSLKWKN</sequence>
<proteinExistence type="predicted"/>
<protein>
    <submittedName>
        <fullName evidence="1">Uncharacterized protein</fullName>
    </submittedName>
</protein>
<gene>
    <name evidence="1" type="ORF">1_187</name>
</gene>
<accession>A0A5B8IHP3</accession>
<name>A0A5B8IHP3_9VIRU</name>